<evidence type="ECO:0000259" key="1">
    <source>
        <dbReference type="Pfam" id="PF13358"/>
    </source>
</evidence>
<comment type="caution">
    <text evidence="2">The sequence shown here is derived from an EMBL/GenBank/DDBJ whole genome shotgun (WGS) entry which is preliminary data.</text>
</comment>
<keyword evidence="3" id="KW-1185">Reference proteome</keyword>
<proteinExistence type="predicted"/>
<accession>A0A133UU12</accession>
<name>A0A133UU12_9EURY</name>
<evidence type="ECO:0000313" key="2">
    <source>
        <dbReference type="EMBL" id="KXA97721.1"/>
    </source>
</evidence>
<dbReference type="Gene3D" id="3.30.420.10">
    <property type="entry name" value="Ribonuclease H-like superfamily/Ribonuclease H"/>
    <property type="match status" value="1"/>
</dbReference>
<gene>
    <name evidence="2" type="ORF">AKJ38_00475</name>
</gene>
<sequence>MTFIDESIFRIEPIVKHGWFLKGSKPSCPVNWSRGKECVFGALNFENGGKLISKQAKKINSKTFIEFTQLLMRDIGSFILVMDNAPWHTSRKAAGFLEEVRDCVEPLHLPPYSPELNPVEPHWKAVRSNLANRLFENTSELKKSLKKALDGVQLDINKQRYLTS</sequence>
<dbReference type="EMBL" id="LHXS01000004">
    <property type="protein sequence ID" value="KXA97721.1"/>
    <property type="molecule type" value="Genomic_DNA"/>
</dbReference>
<dbReference type="InterPro" id="IPR036397">
    <property type="entry name" value="RNaseH_sf"/>
</dbReference>
<organism evidence="2 3">
    <name type="scientific">candidate division MSBL1 archaeon SCGC-AAA259I14</name>
    <dbReference type="NCBI Taxonomy" id="1698268"/>
    <lineage>
        <taxon>Archaea</taxon>
        <taxon>Methanobacteriati</taxon>
        <taxon>Methanobacteriota</taxon>
        <taxon>candidate division MSBL1</taxon>
    </lineage>
</organism>
<dbReference type="Pfam" id="PF13358">
    <property type="entry name" value="DDE_3"/>
    <property type="match status" value="1"/>
</dbReference>
<dbReference type="InterPro" id="IPR038717">
    <property type="entry name" value="Tc1-like_DDE_dom"/>
</dbReference>
<dbReference type="GO" id="GO:0003676">
    <property type="term" value="F:nucleic acid binding"/>
    <property type="evidence" value="ECO:0007669"/>
    <property type="project" value="InterPro"/>
</dbReference>
<reference evidence="2" key="1">
    <citation type="journal article" date="2016" name="Sci. Rep.">
        <title>Metabolic traits of an uncultured archaeal lineage -MSBL1- from brine pools of the Red Sea.</title>
        <authorList>
            <person name="Mwirichia R."/>
            <person name="Alam I."/>
            <person name="Rashid M."/>
            <person name="Vinu M."/>
            <person name="Ba-Alawi W."/>
            <person name="Anthony Kamau A."/>
            <person name="Kamanda Ngugi D."/>
            <person name="Goker M."/>
            <person name="Klenk H.P."/>
            <person name="Bajic V."/>
            <person name="Stingl U."/>
        </authorList>
    </citation>
    <scope>NUCLEOTIDE SEQUENCE [LARGE SCALE GENOMIC DNA]</scope>
    <source>
        <strain evidence="2">SCGC-AAA259I14</strain>
    </source>
</reference>
<dbReference type="AlphaFoldDB" id="A0A133UU12"/>
<evidence type="ECO:0000313" key="3">
    <source>
        <dbReference type="Proteomes" id="UP000070414"/>
    </source>
</evidence>
<feature type="domain" description="Tc1-like transposase DDE" evidence="1">
    <location>
        <begin position="2"/>
        <end position="142"/>
    </location>
</feature>
<dbReference type="NCBIfam" id="NF033545">
    <property type="entry name" value="transpos_IS630"/>
    <property type="match status" value="1"/>
</dbReference>
<dbReference type="Proteomes" id="UP000070414">
    <property type="component" value="Unassembled WGS sequence"/>
</dbReference>
<dbReference type="InterPro" id="IPR047655">
    <property type="entry name" value="Transpos_IS630-like"/>
</dbReference>
<protein>
    <recommendedName>
        <fullName evidence="1">Tc1-like transposase DDE domain-containing protein</fullName>
    </recommendedName>
</protein>